<dbReference type="GO" id="GO:0000126">
    <property type="term" value="C:transcription factor TFIIIB complex"/>
    <property type="evidence" value="ECO:0007669"/>
    <property type="project" value="TreeGrafter"/>
</dbReference>
<evidence type="ECO:0000313" key="3">
    <source>
        <dbReference type="EMBL" id="SAM05164.1"/>
    </source>
</evidence>
<feature type="region of interest" description="Disordered" evidence="1">
    <location>
        <begin position="97"/>
        <end position="359"/>
    </location>
</feature>
<evidence type="ECO:0000256" key="1">
    <source>
        <dbReference type="SAM" id="MobiDB-lite"/>
    </source>
</evidence>
<evidence type="ECO:0000259" key="2">
    <source>
        <dbReference type="SMART" id="SM00717"/>
    </source>
</evidence>
<dbReference type="InterPro" id="IPR039467">
    <property type="entry name" value="TFIIIB_B''_Myb"/>
</dbReference>
<dbReference type="InParanoid" id="A0A168QNB1"/>
<dbReference type="Pfam" id="PF15963">
    <property type="entry name" value="Myb_DNA-bind_7"/>
    <property type="match status" value="1"/>
</dbReference>
<feature type="compositionally biased region" description="Acidic residues" evidence="1">
    <location>
        <begin position="275"/>
        <end position="291"/>
    </location>
</feature>
<feature type="compositionally biased region" description="Low complexity" evidence="1">
    <location>
        <begin position="222"/>
        <end position="231"/>
    </location>
</feature>
<reference evidence="3" key="1">
    <citation type="submission" date="2016-04" db="EMBL/GenBank/DDBJ databases">
        <authorList>
            <person name="Evans L.H."/>
            <person name="Alamgir A."/>
            <person name="Owens N."/>
            <person name="Weber N.D."/>
            <person name="Virtaneva K."/>
            <person name="Barbian K."/>
            <person name="Babar A."/>
            <person name="Rosenke K."/>
        </authorList>
    </citation>
    <scope>NUCLEOTIDE SEQUENCE [LARGE SCALE GENOMIC DNA]</scope>
    <source>
        <strain evidence="3">CBS 101.48</strain>
    </source>
</reference>
<dbReference type="AlphaFoldDB" id="A0A168QNB1"/>
<dbReference type="InterPro" id="IPR001005">
    <property type="entry name" value="SANT/Myb"/>
</dbReference>
<feature type="compositionally biased region" description="Polar residues" evidence="1">
    <location>
        <begin position="1"/>
        <end position="13"/>
    </location>
</feature>
<dbReference type="PANTHER" id="PTHR22929:SF0">
    <property type="entry name" value="TRANSCRIPTION FACTOR TFIIIB COMPONENT B'' HOMOLOG"/>
    <property type="match status" value="1"/>
</dbReference>
<dbReference type="Proteomes" id="UP000078561">
    <property type="component" value="Unassembled WGS sequence"/>
</dbReference>
<dbReference type="Gene3D" id="1.20.58.1880">
    <property type="match status" value="1"/>
</dbReference>
<feature type="region of interest" description="Disordered" evidence="1">
    <location>
        <begin position="435"/>
        <end position="462"/>
    </location>
</feature>
<feature type="compositionally biased region" description="Basic residues" evidence="1">
    <location>
        <begin position="14"/>
        <end position="28"/>
    </location>
</feature>
<dbReference type="STRING" id="4829.A0A168QNB1"/>
<feature type="compositionally biased region" description="Low complexity" evidence="1">
    <location>
        <begin position="36"/>
        <end position="46"/>
    </location>
</feature>
<feature type="region of interest" description="Disordered" evidence="1">
    <location>
        <begin position="389"/>
        <end position="412"/>
    </location>
</feature>
<dbReference type="GO" id="GO:0070898">
    <property type="term" value="P:RNA polymerase III preinitiation complex assembly"/>
    <property type="evidence" value="ECO:0007669"/>
    <property type="project" value="TreeGrafter"/>
</dbReference>
<organism evidence="3">
    <name type="scientific">Absidia glauca</name>
    <name type="common">Pin mould</name>
    <dbReference type="NCBI Taxonomy" id="4829"/>
    <lineage>
        <taxon>Eukaryota</taxon>
        <taxon>Fungi</taxon>
        <taxon>Fungi incertae sedis</taxon>
        <taxon>Mucoromycota</taxon>
        <taxon>Mucoromycotina</taxon>
        <taxon>Mucoromycetes</taxon>
        <taxon>Mucorales</taxon>
        <taxon>Cunninghamellaceae</taxon>
        <taxon>Absidia</taxon>
    </lineage>
</organism>
<dbReference type="GO" id="GO:0001156">
    <property type="term" value="F:TFIIIC-class transcription factor complex binding"/>
    <property type="evidence" value="ECO:0007669"/>
    <property type="project" value="TreeGrafter"/>
</dbReference>
<name>A0A168QNB1_ABSGL</name>
<feature type="compositionally biased region" description="Basic and acidic residues" evidence="1">
    <location>
        <begin position="389"/>
        <end position="407"/>
    </location>
</feature>
<dbReference type="EMBL" id="LT554419">
    <property type="protein sequence ID" value="SAM05164.1"/>
    <property type="molecule type" value="Genomic_DNA"/>
</dbReference>
<dbReference type="CDD" id="cd00167">
    <property type="entry name" value="SANT"/>
    <property type="match status" value="1"/>
</dbReference>
<dbReference type="SMART" id="SM00717">
    <property type="entry name" value="SANT"/>
    <property type="match status" value="1"/>
</dbReference>
<sequence>MSSSSLTSVSINKNKSRFAPKVKARPPKRSQGNDNASSSSSSTATTAERETAAPLIPTANIDADSEKIKETLRRLSSGTLPDVTNLSESAHGSKSILDVLESFDPPLENTTQSSSKTSTSTASSNNKRKSNRRTSTTGTPIVPGSSSGPSSSSNSNSTTTTTSKTKRSVPVVIPEPGTPGTPGTPYTPTPTTPHPSDLYDDIDVESNSVDDHVRPSPPPPTQQKTTQISKKNMSNIRKAMKEAPKSTTGNSFTAPSNATPAIISAPSPKHKKEEEEYNQLDEFDSADDEEGVTTMTAQILASRPGQRRRRRQQKATEDDDDADYDNKPKERRKRGRTKETPLLAKDMKTLDDITSDPILPGTLDRSVAYFIKDRSFGIVTKQFRDEQIQREQDQLQRDEEEAAKTNDQDTLGRLAVQKQELQQRKEKDEALLAKKAEEEEQRQQQQQQQQNQGGLTESSHAPQLRMINGKIILDTDSLQIDRERDHEKISYDDMEVVEENAQSKKINSTTYGKSRNNARWSTIETDLFYELLSQFGTDFEMISQMVPNRTRTQVRHKFVKEERTNPKKVTEYMIRKRKPLDLESFKKMTGLDFDAVPDDFHSIRLS</sequence>
<dbReference type="OMA" id="WDYENIA"/>
<proteinExistence type="predicted"/>
<dbReference type="InterPro" id="IPR009057">
    <property type="entry name" value="Homeodomain-like_sf"/>
</dbReference>
<evidence type="ECO:0000313" key="4">
    <source>
        <dbReference type="Proteomes" id="UP000078561"/>
    </source>
</evidence>
<dbReference type="PANTHER" id="PTHR22929">
    <property type="entry name" value="RNA POLYMERASE III TRANSCRIPTION INITIATION FACTOR B"/>
    <property type="match status" value="1"/>
</dbReference>
<gene>
    <name evidence="3" type="primary">ABSGL_11030.1 scaffold 12038</name>
</gene>
<feature type="compositionally biased region" description="Low complexity" evidence="1">
    <location>
        <begin position="133"/>
        <end position="172"/>
    </location>
</feature>
<protein>
    <recommendedName>
        <fullName evidence="2">Myb-like domain-containing protein</fullName>
    </recommendedName>
</protein>
<accession>A0A168QNB1</accession>
<dbReference type="SUPFAM" id="SSF46689">
    <property type="entry name" value="Homeodomain-like"/>
    <property type="match status" value="1"/>
</dbReference>
<dbReference type="OrthoDB" id="272624at2759"/>
<feature type="compositionally biased region" description="Low complexity" evidence="1">
    <location>
        <begin position="110"/>
        <end position="125"/>
    </location>
</feature>
<feature type="region of interest" description="Disordered" evidence="1">
    <location>
        <begin position="1"/>
        <end position="66"/>
    </location>
</feature>
<keyword evidence="4" id="KW-1185">Reference proteome</keyword>
<feature type="domain" description="Myb-like" evidence="2">
    <location>
        <begin position="516"/>
        <end position="564"/>
    </location>
</feature>
<feature type="compositionally biased region" description="Low complexity" evidence="1">
    <location>
        <begin position="443"/>
        <end position="452"/>
    </location>
</feature>
<feature type="compositionally biased region" description="Polar residues" evidence="1">
    <location>
        <begin position="245"/>
        <end position="259"/>
    </location>
</feature>